<feature type="chain" id="PRO_5046335116" evidence="1">
    <location>
        <begin position="22"/>
        <end position="295"/>
    </location>
</feature>
<dbReference type="Proteomes" id="UP001652620">
    <property type="component" value="Chromosome 3"/>
</dbReference>
<sequence>MCRQQWISLQLALLLIYCGLGASTASIVGYDDLRMKYLPSNCNEAVHLAGSKAKSGIYKIGLPLPQGAVKEFYVNCLLDPSGGEAWTLIQRRQNKSIDFQRGWEEYKNGFGNLNTNFFIGLDKLHALTESQLHELWIELKDFDGVEKHAMYDSFAITDESQKYAMNILGTYSGTAGDDLTEVHGGAKFSTFDEDNSGRDYNCAYYFKGGWWYAKWPCGESNLNGVYHNGSYDTSYAEGITWPNWRGSKYSMKYVHMAIRPKSNYPYRKTVDSSTLLNRITSPQHYKPKPNNHAKL</sequence>
<dbReference type="GeneID" id="125777323"/>
<dbReference type="PROSITE" id="PS51406">
    <property type="entry name" value="FIBRINOGEN_C_2"/>
    <property type="match status" value="1"/>
</dbReference>
<evidence type="ECO:0000313" key="3">
    <source>
        <dbReference type="Proteomes" id="UP001652620"/>
    </source>
</evidence>
<dbReference type="InterPro" id="IPR036056">
    <property type="entry name" value="Fibrinogen-like_C"/>
</dbReference>
<evidence type="ECO:0000313" key="4">
    <source>
        <dbReference type="RefSeq" id="XP_049307781.1"/>
    </source>
</evidence>
<dbReference type="SUPFAM" id="SSF56496">
    <property type="entry name" value="Fibrinogen C-terminal domain-like"/>
    <property type="match status" value="1"/>
</dbReference>
<proteinExistence type="predicted"/>
<gene>
    <name evidence="4" type="primary">LOC125777323</name>
</gene>
<dbReference type="InterPro" id="IPR050373">
    <property type="entry name" value="Fibrinogen_C-term_domain"/>
</dbReference>
<organism evidence="3 4">
    <name type="scientific">Bactrocera dorsalis</name>
    <name type="common">Oriental fruit fly</name>
    <name type="synonym">Dacus dorsalis</name>
    <dbReference type="NCBI Taxonomy" id="27457"/>
    <lineage>
        <taxon>Eukaryota</taxon>
        <taxon>Metazoa</taxon>
        <taxon>Ecdysozoa</taxon>
        <taxon>Arthropoda</taxon>
        <taxon>Hexapoda</taxon>
        <taxon>Insecta</taxon>
        <taxon>Pterygota</taxon>
        <taxon>Neoptera</taxon>
        <taxon>Endopterygota</taxon>
        <taxon>Diptera</taxon>
        <taxon>Brachycera</taxon>
        <taxon>Muscomorpha</taxon>
        <taxon>Tephritoidea</taxon>
        <taxon>Tephritidae</taxon>
        <taxon>Bactrocera</taxon>
        <taxon>Bactrocera</taxon>
    </lineage>
</organism>
<feature type="domain" description="Fibrinogen C-terminal" evidence="2">
    <location>
        <begin position="33"/>
        <end position="262"/>
    </location>
</feature>
<dbReference type="CDD" id="cd00087">
    <property type="entry name" value="FReD"/>
    <property type="match status" value="1"/>
</dbReference>
<dbReference type="PANTHER" id="PTHR19143:SF327">
    <property type="entry name" value="FI21813P1-RELATED"/>
    <property type="match status" value="1"/>
</dbReference>
<dbReference type="Gene3D" id="3.90.215.10">
    <property type="entry name" value="Gamma Fibrinogen, chain A, domain 1"/>
    <property type="match status" value="1"/>
</dbReference>
<dbReference type="InterPro" id="IPR014716">
    <property type="entry name" value="Fibrinogen_a/b/g_C_1"/>
</dbReference>
<dbReference type="PANTHER" id="PTHR19143">
    <property type="entry name" value="FIBRINOGEN/TENASCIN/ANGIOPOEITIN"/>
    <property type="match status" value="1"/>
</dbReference>
<evidence type="ECO:0000259" key="2">
    <source>
        <dbReference type="PROSITE" id="PS51406"/>
    </source>
</evidence>
<keyword evidence="3" id="KW-1185">Reference proteome</keyword>
<dbReference type="InterPro" id="IPR002181">
    <property type="entry name" value="Fibrinogen_a/b/g_C_dom"/>
</dbReference>
<accession>A0ABM3JEY2</accession>
<evidence type="ECO:0000256" key="1">
    <source>
        <dbReference type="SAM" id="SignalP"/>
    </source>
</evidence>
<dbReference type="Pfam" id="PF00147">
    <property type="entry name" value="Fibrinogen_C"/>
    <property type="match status" value="1"/>
</dbReference>
<name>A0ABM3JEY2_BACDO</name>
<dbReference type="RefSeq" id="XP_049307781.1">
    <property type="nucleotide sequence ID" value="XM_049451824.1"/>
</dbReference>
<reference evidence="4" key="1">
    <citation type="submission" date="2025-08" db="UniProtKB">
        <authorList>
            <consortium name="RefSeq"/>
        </authorList>
    </citation>
    <scope>IDENTIFICATION</scope>
    <source>
        <tissue evidence="4">Adult</tissue>
    </source>
</reference>
<feature type="signal peptide" evidence="1">
    <location>
        <begin position="1"/>
        <end position="21"/>
    </location>
</feature>
<protein>
    <submittedName>
        <fullName evidence="4">Ficolin-1-like isoform X1</fullName>
    </submittedName>
</protein>
<dbReference type="SMART" id="SM00186">
    <property type="entry name" value="FBG"/>
    <property type="match status" value="1"/>
</dbReference>
<keyword evidence="1" id="KW-0732">Signal</keyword>